<evidence type="ECO:0000313" key="3">
    <source>
        <dbReference type="Proteomes" id="UP000092482"/>
    </source>
</evidence>
<feature type="region of interest" description="Disordered" evidence="1">
    <location>
        <begin position="1"/>
        <end position="43"/>
    </location>
</feature>
<sequence length="52" mass="5184">MGFLPPSVCTGSGSEVSRCTRSGTTVGLARGRPGAGGLKDQDTSLMVEGPCV</sequence>
<protein>
    <submittedName>
        <fullName evidence="2">Uncharacterized protein</fullName>
    </submittedName>
</protein>
<dbReference type="KEGG" id="serj:SGUI_1264"/>
<name>A0A1B1NB50_9MICO</name>
<feature type="compositionally biased region" description="Polar residues" evidence="1">
    <location>
        <begin position="9"/>
        <end position="25"/>
    </location>
</feature>
<evidence type="ECO:0000256" key="1">
    <source>
        <dbReference type="SAM" id="MobiDB-lite"/>
    </source>
</evidence>
<accession>A0A1B1NB50</accession>
<dbReference type="EMBL" id="CP014989">
    <property type="protein sequence ID" value="ANS78660.1"/>
    <property type="molecule type" value="Genomic_DNA"/>
</dbReference>
<organism evidence="2 3">
    <name type="scientific">Serinicoccus hydrothermalis</name>
    <dbReference type="NCBI Taxonomy" id="1758689"/>
    <lineage>
        <taxon>Bacteria</taxon>
        <taxon>Bacillati</taxon>
        <taxon>Actinomycetota</taxon>
        <taxon>Actinomycetes</taxon>
        <taxon>Micrococcales</taxon>
        <taxon>Ornithinimicrobiaceae</taxon>
        <taxon>Serinicoccus</taxon>
    </lineage>
</organism>
<keyword evidence="3" id="KW-1185">Reference proteome</keyword>
<evidence type="ECO:0000313" key="2">
    <source>
        <dbReference type="EMBL" id="ANS78660.1"/>
    </source>
</evidence>
<reference evidence="2 3" key="1">
    <citation type="submission" date="2016-03" db="EMBL/GenBank/DDBJ databases">
        <title>Shallow-sea hydrothermal system.</title>
        <authorList>
            <person name="Tang K."/>
        </authorList>
    </citation>
    <scope>NUCLEOTIDE SEQUENCE [LARGE SCALE GENOMIC DNA]</scope>
    <source>
        <strain evidence="2 3">JLT9</strain>
    </source>
</reference>
<dbReference type="Proteomes" id="UP000092482">
    <property type="component" value="Chromosome"/>
</dbReference>
<dbReference type="AlphaFoldDB" id="A0A1B1NB50"/>
<gene>
    <name evidence="2" type="ORF">SGUI_1264</name>
</gene>
<proteinExistence type="predicted"/>